<evidence type="ECO:0000313" key="4">
    <source>
        <dbReference type="WBParaSite" id="HPBE_0002701801-mRNA-1"/>
    </source>
</evidence>
<reference evidence="4" key="2">
    <citation type="submission" date="2019-09" db="UniProtKB">
        <authorList>
            <consortium name="WormBaseParasite"/>
        </authorList>
    </citation>
    <scope>IDENTIFICATION</scope>
</reference>
<reference evidence="2 3" key="1">
    <citation type="submission" date="2018-11" db="EMBL/GenBank/DDBJ databases">
        <authorList>
            <consortium name="Pathogen Informatics"/>
        </authorList>
    </citation>
    <scope>NUCLEOTIDE SEQUENCE [LARGE SCALE GENOMIC DNA]</scope>
</reference>
<proteinExistence type="predicted"/>
<dbReference type="WBParaSite" id="HPBE_0002701801-mRNA-1">
    <property type="protein sequence ID" value="HPBE_0002701801-mRNA-1"/>
    <property type="gene ID" value="HPBE_0002701801"/>
</dbReference>
<evidence type="ECO:0000313" key="3">
    <source>
        <dbReference type="Proteomes" id="UP000050761"/>
    </source>
</evidence>
<name>A0A183GWE8_HELPZ</name>
<gene>
    <name evidence="2" type="ORF">HPBE_LOCUS27017</name>
</gene>
<dbReference type="Proteomes" id="UP000050761">
    <property type="component" value="Unassembled WGS sequence"/>
</dbReference>
<feature type="region of interest" description="Disordered" evidence="1">
    <location>
        <begin position="29"/>
        <end position="64"/>
    </location>
</feature>
<accession>A0A3P8F3J7</accession>
<accession>A0A183GWE8</accession>
<organism evidence="3 4">
    <name type="scientific">Heligmosomoides polygyrus</name>
    <name type="common">Parasitic roundworm</name>
    <dbReference type="NCBI Taxonomy" id="6339"/>
    <lineage>
        <taxon>Eukaryota</taxon>
        <taxon>Metazoa</taxon>
        <taxon>Ecdysozoa</taxon>
        <taxon>Nematoda</taxon>
        <taxon>Chromadorea</taxon>
        <taxon>Rhabditida</taxon>
        <taxon>Rhabditina</taxon>
        <taxon>Rhabditomorpha</taxon>
        <taxon>Strongyloidea</taxon>
        <taxon>Heligmosomidae</taxon>
        <taxon>Heligmosomoides</taxon>
    </lineage>
</organism>
<sequence length="78" mass="8874">MEKIDCVMNPTAGGDSVVFLDDKIHRKDFEHAQKKPSSDASKLEKVHRKDYEHSLEKPSSDASKLEKVWSLLTQSSCR</sequence>
<evidence type="ECO:0000313" key="2">
    <source>
        <dbReference type="EMBL" id="VDP60440.1"/>
    </source>
</evidence>
<evidence type="ECO:0000256" key="1">
    <source>
        <dbReference type="SAM" id="MobiDB-lite"/>
    </source>
</evidence>
<keyword evidence="3" id="KW-1185">Reference proteome</keyword>
<protein>
    <submittedName>
        <fullName evidence="4">Ovule protein</fullName>
    </submittedName>
</protein>
<dbReference type="AlphaFoldDB" id="A0A183GWE8"/>
<dbReference type="EMBL" id="UZAH01041629">
    <property type="protein sequence ID" value="VDP60440.1"/>
    <property type="molecule type" value="Genomic_DNA"/>
</dbReference>